<dbReference type="WBParaSite" id="PgR014X_g004_t01">
    <property type="protein sequence ID" value="PgR014X_g004_t01"/>
    <property type="gene ID" value="PgR014X_g004"/>
</dbReference>
<evidence type="ECO:0000313" key="1">
    <source>
        <dbReference type="Proteomes" id="UP000887569"/>
    </source>
</evidence>
<evidence type="ECO:0000313" key="2">
    <source>
        <dbReference type="WBParaSite" id="PgR014X_g004_t01"/>
    </source>
</evidence>
<dbReference type="Proteomes" id="UP000887569">
    <property type="component" value="Unplaced"/>
</dbReference>
<keyword evidence="1" id="KW-1185">Reference proteome</keyword>
<reference evidence="2" key="1">
    <citation type="submission" date="2022-11" db="UniProtKB">
        <authorList>
            <consortium name="WormBaseParasite"/>
        </authorList>
    </citation>
    <scope>IDENTIFICATION</scope>
</reference>
<organism evidence="1 2">
    <name type="scientific">Parascaris univalens</name>
    <name type="common">Nematode worm</name>
    <dbReference type="NCBI Taxonomy" id="6257"/>
    <lineage>
        <taxon>Eukaryota</taxon>
        <taxon>Metazoa</taxon>
        <taxon>Ecdysozoa</taxon>
        <taxon>Nematoda</taxon>
        <taxon>Chromadorea</taxon>
        <taxon>Rhabditida</taxon>
        <taxon>Spirurina</taxon>
        <taxon>Ascaridomorpha</taxon>
        <taxon>Ascaridoidea</taxon>
        <taxon>Ascarididae</taxon>
        <taxon>Parascaris</taxon>
    </lineage>
</organism>
<dbReference type="AlphaFoldDB" id="A0A915AQU2"/>
<proteinExistence type="predicted"/>
<protein>
    <submittedName>
        <fullName evidence="2">Uncharacterized protein</fullName>
    </submittedName>
</protein>
<name>A0A915AQU2_PARUN</name>
<accession>A0A915AQU2</accession>
<sequence length="105" mass="12680">ALSYSAAIRLLDVGRIYCIETVPFERDDAPKLFEELSINWKYMRKRRSTLTQKNVKTSTHKSERFRTLHSLRRRLRRLDYPQRRRMLQERNLLFPLPSPMSNRAS</sequence>